<feature type="transmembrane region" description="Helical" evidence="9">
    <location>
        <begin position="154"/>
        <end position="175"/>
    </location>
</feature>
<dbReference type="KEGG" id="hazt:108680727"/>
<feature type="transmembrane region" description="Helical" evidence="9">
    <location>
        <begin position="247"/>
        <end position="268"/>
    </location>
</feature>
<keyword evidence="6 9" id="KW-0472">Membrane</keyword>
<evidence type="ECO:0000256" key="6">
    <source>
        <dbReference type="ARBA" id="ARBA00023136"/>
    </source>
</evidence>
<dbReference type="GO" id="GO:0004930">
    <property type="term" value="F:G protein-coupled receptor activity"/>
    <property type="evidence" value="ECO:0007669"/>
    <property type="project" value="UniProtKB-KW"/>
</dbReference>
<dbReference type="AlphaFoldDB" id="A0A8B7PHV5"/>
<protein>
    <submittedName>
        <fullName evidence="12">Trissin receptor</fullName>
    </submittedName>
</protein>
<dbReference type="GeneID" id="108680727"/>
<keyword evidence="8" id="KW-0807">Transducer</keyword>
<evidence type="ECO:0000256" key="5">
    <source>
        <dbReference type="ARBA" id="ARBA00023040"/>
    </source>
</evidence>
<dbReference type="RefSeq" id="XP_018025102.1">
    <property type="nucleotide sequence ID" value="XM_018169613.2"/>
</dbReference>
<sequence length="378" mass="42331">MAGKPSFILALDFQARNLLLMDDVLNSSGTLTPDIDDAFTSSLPSSLSTFGFFNASQDTHNSYLDSDSDFYIFNEPRVKIPLLVLYSLVFILAFFGNLLVVLVMTLHRRMRSHTNFFLTNLAVADLGVAVFCVYQNFAMYVIHDWYLGQFLCLMYHFVTSLSCTASVIILVAVSGERYLAIVEPLRAKSLLTRRNMVTTMVLVWAFSALYSCPRLLYFEVAEYPVEGGKEAMCILRRDLFDTKIWDVVSLILLFLLPLLLLTILYLRIAHVLCASSKLLAQVSYSETGKFIRTSPRPSASVTGRGCFCSTKQEFLSTISVTNGKRGSQGNSNVENCPAFSPALLNAVNNTAPAKSKRFQGFKLAKRWKKSTSKQLEHQ</sequence>
<evidence type="ECO:0000256" key="9">
    <source>
        <dbReference type="SAM" id="Phobius"/>
    </source>
</evidence>
<evidence type="ECO:0000256" key="1">
    <source>
        <dbReference type="ARBA" id="ARBA00004141"/>
    </source>
</evidence>
<evidence type="ECO:0000256" key="3">
    <source>
        <dbReference type="ARBA" id="ARBA00022692"/>
    </source>
</evidence>
<dbReference type="InterPro" id="IPR000276">
    <property type="entry name" value="GPCR_Rhodpsn"/>
</dbReference>
<evidence type="ECO:0000313" key="12">
    <source>
        <dbReference type="RefSeq" id="XP_018025102.1"/>
    </source>
</evidence>
<feature type="transmembrane region" description="Helical" evidence="9">
    <location>
        <begin position="196"/>
        <end position="217"/>
    </location>
</feature>
<dbReference type="SUPFAM" id="SSF81321">
    <property type="entry name" value="Family A G protein-coupled receptor-like"/>
    <property type="match status" value="1"/>
</dbReference>
<comment type="similarity">
    <text evidence="2">Belongs to the G-protein coupled receptor 1 family.</text>
</comment>
<dbReference type="OrthoDB" id="5964776at2759"/>
<feature type="transmembrane region" description="Helical" evidence="9">
    <location>
        <begin position="116"/>
        <end position="142"/>
    </location>
</feature>
<dbReference type="InterPro" id="IPR017452">
    <property type="entry name" value="GPCR_Rhodpsn_7TM"/>
</dbReference>
<accession>A0A8B7PHV5</accession>
<dbReference type="PRINTS" id="PR00237">
    <property type="entry name" value="GPCRRHODOPSN"/>
</dbReference>
<comment type="subcellular location">
    <subcellularLocation>
        <location evidence="1">Membrane</location>
        <topology evidence="1">Multi-pass membrane protein</topology>
    </subcellularLocation>
</comment>
<dbReference type="PANTHER" id="PTHR24243:SF224">
    <property type="entry name" value="G-PROTEIN COUPLED RECEPTOR 19-RELATED"/>
    <property type="match status" value="1"/>
</dbReference>
<dbReference type="GO" id="GO:0005886">
    <property type="term" value="C:plasma membrane"/>
    <property type="evidence" value="ECO:0007669"/>
    <property type="project" value="TreeGrafter"/>
</dbReference>
<feature type="domain" description="G-protein coupled receptors family 1 profile" evidence="10">
    <location>
        <begin position="96"/>
        <end position="272"/>
    </location>
</feature>
<dbReference type="Proteomes" id="UP000694843">
    <property type="component" value="Unplaced"/>
</dbReference>
<feature type="transmembrane region" description="Helical" evidence="9">
    <location>
        <begin position="83"/>
        <end position="104"/>
    </location>
</feature>
<feature type="non-terminal residue" evidence="12">
    <location>
        <position position="378"/>
    </location>
</feature>
<evidence type="ECO:0000256" key="7">
    <source>
        <dbReference type="ARBA" id="ARBA00023170"/>
    </source>
</evidence>
<keyword evidence="4 9" id="KW-1133">Transmembrane helix</keyword>
<gene>
    <name evidence="12" type="primary">LOC108680727</name>
</gene>
<name>A0A8B7PHV5_HYAAZ</name>
<evidence type="ECO:0000256" key="2">
    <source>
        <dbReference type="ARBA" id="ARBA00010663"/>
    </source>
</evidence>
<dbReference type="PANTHER" id="PTHR24243">
    <property type="entry name" value="G-PROTEIN COUPLED RECEPTOR"/>
    <property type="match status" value="1"/>
</dbReference>
<dbReference type="Pfam" id="PF00001">
    <property type="entry name" value="7tm_1"/>
    <property type="match status" value="1"/>
</dbReference>
<evidence type="ECO:0000256" key="4">
    <source>
        <dbReference type="ARBA" id="ARBA00022989"/>
    </source>
</evidence>
<dbReference type="Gene3D" id="1.20.1070.10">
    <property type="entry name" value="Rhodopsin 7-helix transmembrane proteins"/>
    <property type="match status" value="1"/>
</dbReference>
<dbReference type="OMA" id="IFNEPRV"/>
<evidence type="ECO:0000256" key="8">
    <source>
        <dbReference type="ARBA" id="ARBA00023224"/>
    </source>
</evidence>
<organism evidence="11 12">
    <name type="scientific">Hyalella azteca</name>
    <name type="common">Amphipod</name>
    <dbReference type="NCBI Taxonomy" id="294128"/>
    <lineage>
        <taxon>Eukaryota</taxon>
        <taxon>Metazoa</taxon>
        <taxon>Ecdysozoa</taxon>
        <taxon>Arthropoda</taxon>
        <taxon>Crustacea</taxon>
        <taxon>Multicrustacea</taxon>
        <taxon>Malacostraca</taxon>
        <taxon>Eumalacostraca</taxon>
        <taxon>Peracarida</taxon>
        <taxon>Amphipoda</taxon>
        <taxon>Senticaudata</taxon>
        <taxon>Talitrida</taxon>
        <taxon>Talitroidea</taxon>
        <taxon>Hyalellidae</taxon>
        <taxon>Hyalella</taxon>
    </lineage>
</organism>
<dbReference type="PROSITE" id="PS50262">
    <property type="entry name" value="G_PROTEIN_RECEP_F1_2"/>
    <property type="match status" value="1"/>
</dbReference>
<evidence type="ECO:0000313" key="11">
    <source>
        <dbReference type="Proteomes" id="UP000694843"/>
    </source>
</evidence>
<keyword evidence="11" id="KW-1185">Reference proteome</keyword>
<keyword evidence="5" id="KW-0297">G-protein coupled receptor</keyword>
<proteinExistence type="inferred from homology"/>
<evidence type="ECO:0000259" key="10">
    <source>
        <dbReference type="PROSITE" id="PS50262"/>
    </source>
</evidence>
<keyword evidence="3 9" id="KW-0812">Transmembrane</keyword>
<keyword evidence="7 12" id="KW-0675">Receptor</keyword>
<reference evidence="12" key="1">
    <citation type="submission" date="2025-08" db="UniProtKB">
        <authorList>
            <consortium name="RefSeq"/>
        </authorList>
    </citation>
    <scope>IDENTIFICATION</scope>
</reference>